<reference evidence="2" key="1">
    <citation type="submission" date="2019-11" db="UniProtKB">
        <authorList>
            <consortium name="WormBaseParasite"/>
        </authorList>
    </citation>
    <scope>IDENTIFICATION</scope>
</reference>
<name>A0A5K3EJ33_MESCO</name>
<dbReference type="AlphaFoldDB" id="A0A5K3EJ33"/>
<evidence type="ECO:0000313" key="2">
    <source>
        <dbReference type="WBParaSite" id="MCU_000527-RE"/>
    </source>
</evidence>
<protein>
    <submittedName>
        <fullName evidence="2">C2 DOCK-type domain-containing protein</fullName>
    </submittedName>
</protein>
<proteinExistence type="predicted"/>
<organism evidence="2">
    <name type="scientific">Mesocestoides corti</name>
    <name type="common">Flatworm</name>
    <dbReference type="NCBI Taxonomy" id="53468"/>
    <lineage>
        <taxon>Eukaryota</taxon>
        <taxon>Metazoa</taxon>
        <taxon>Spiralia</taxon>
        <taxon>Lophotrochozoa</taxon>
        <taxon>Platyhelminthes</taxon>
        <taxon>Cestoda</taxon>
        <taxon>Eucestoda</taxon>
        <taxon>Cyclophyllidea</taxon>
        <taxon>Mesocestoididae</taxon>
        <taxon>Mesocestoides</taxon>
    </lineage>
</organism>
<feature type="region of interest" description="Disordered" evidence="1">
    <location>
        <begin position="1"/>
        <end position="22"/>
    </location>
</feature>
<evidence type="ECO:0000256" key="1">
    <source>
        <dbReference type="SAM" id="MobiDB-lite"/>
    </source>
</evidence>
<sequence>MASGNYRLFGPKQKRNSHRSSINGLVRPLKESSPARNVFSETNLPPPYQIADNINGLGSLVCDCGKQSPCELCSIRVHMAKTLHSALPFVDRIIRMNFLNVDAQQDNALVAFNNNLKKYFKS</sequence>
<dbReference type="WBParaSite" id="MCU_000527-RE">
    <property type="protein sequence ID" value="MCU_000527-RE"/>
    <property type="gene ID" value="MCU_000527"/>
</dbReference>
<accession>A0A5K3EJ33</accession>